<reference evidence="4 5" key="1">
    <citation type="submission" date="2018-05" db="EMBL/GenBank/DDBJ databases">
        <title>Coraliomargarita sinensis sp. nov., isolated from a marine solar saltern.</title>
        <authorList>
            <person name="Zhou L.Y."/>
        </authorList>
    </citation>
    <scope>NUCLEOTIDE SEQUENCE [LARGE SCALE GENOMIC DNA]</scope>
    <source>
        <strain evidence="4 5">WN38</strain>
    </source>
</reference>
<dbReference type="InParanoid" id="A0A317ZCW4"/>
<feature type="domain" description="SHOCT" evidence="3">
    <location>
        <begin position="5"/>
        <end position="32"/>
    </location>
</feature>
<evidence type="ECO:0000256" key="1">
    <source>
        <dbReference type="SAM" id="MobiDB-lite"/>
    </source>
</evidence>
<dbReference type="RefSeq" id="WP_110132109.1">
    <property type="nucleotide sequence ID" value="NZ_QHJQ01000013.1"/>
</dbReference>
<feature type="transmembrane region" description="Helical" evidence="2">
    <location>
        <begin position="67"/>
        <end position="87"/>
    </location>
</feature>
<protein>
    <recommendedName>
        <fullName evidence="3">SHOCT domain-containing protein</fullName>
    </recommendedName>
</protein>
<comment type="caution">
    <text evidence="4">The sequence shown here is derived from an EMBL/GenBank/DDBJ whole genome shotgun (WGS) entry which is preliminary data.</text>
</comment>
<keyword evidence="2" id="KW-0472">Membrane</keyword>
<dbReference type="AlphaFoldDB" id="A0A317ZCW4"/>
<evidence type="ECO:0000259" key="3">
    <source>
        <dbReference type="Pfam" id="PF09851"/>
    </source>
</evidence>
<dbReference type="Proteomes" id="UP000247099">
    <property type="component" value="Unassembled WGS sequence"/>
</dbReference>
<name>A0A317ZCW4_9BACT</name>
<evidence type="ECO:0000313" key="5">
    <source>
        <dbReference type="Proteomes" id="UP000247099"/>
    </source>
</evidence>
<dbReference type="EMBL" id="QHJQ01000013">
    <property type="protein sequence ID" value="PXA03054.1"/>
    <property type="molecule type" value="Genomic_DNA"/>
</dbReference>
<dbReference type="OrthoDB" id="5996503at2"/>
<organism evidence="4 5">
    <name type="scientific">Coraliomargarita sinensis</name>
    <dbReference type="NCBI Taxonomy" id="2174842"/>
    <lineage>
        <taxon>Bacteria</taxon>
        <taxon>Pseudomonadati</taxon>
        <taxon>Verrucomicrobiota</taxon>
        <taxon>Opitutia</taxon>
        <taxon>Puniceicoccales</taxon>
        <taxon>Coraliomargaritaceae</taxon>
        <taxon>Coraliomargarita</taxon>
    </lineage>
</organism>
<dbReference type="InterPro" id="IPR018649">
    <property type="entry name" value="SHOCT"/>
</dbReference>
<keyword evidence="5" id="KW-1185">Reference proteome</keyword>
<proteinExistence type="predicted"/>
<evidence type="ECO:0000256" key="2">
    <source>
        <dbReference type="SAM" id="Phobius"/>
    </source>
</evidence>
<keyword evidence="2" id="KW-0812">Transmembrane</keyword>
<feature type="region of interest" description="Disordered" evidence="1">
    <location>
        <begin position="31"/>
        <end position="51"/>
    </location>
</feature>
<accession>A0A317ZCW4</accession>
<dbReference type="Pfam" id="PF09851">
    <property type="entry name" value="SHOCT"/>
    <property type="match status" value="1"/>
</dbReference>
<keyword evidence="2" id="KW-1133">Transmembrane helix</keyword>
<sequence>MSISDELSKLADLKEQGALSSEEFEAAKKKILSGDSSAPQKRANYPTKNYQFEDRSDDSVGKAANRYVTLQIIMAVIGILVFLLFFAPMMCSSSNSPFDSQPKLNVSPGLR</sequence>
<gene>
    <name evidence="4" type="ORF">DDZ13_14150</name>
</gene>
<evidence type="ECO:0000313" key="4">
    <source>
        <dbReference type="EMBL" id="PXA03054.1"/>
    </source>
</evidence>